<dbReference type="PANTHER" id="PTHR39193">
    <property type="entry name" value="5-DEOXY-GLUCURONATE ISOMERASE"/>
    <property type="match status" value="1"/>
</dbReference>
<dbReference type="Proteomes" id="UP000616114">
    <property type="component" value="Unassembled WGS sequence"/>
</dbReference>
<dbReference type="AlphaFoldDB" id="A0A8J2XJP8"/>
<reference evidence="2" key="2">
    <citation type="submission" date="2020-09" db="EMBL/GenBank/DDBJ databases">
        <authorList>
            <person name="Sun Q."/>
            <person name="Zhou Y."/>
        </authorList>
    </citation>
    <scope>NUCLEOTIDE SEQUENCE</scope>
    <source>
        <strain evidence="2">CGMCC 1.12785</strain>
    </source>
</reference>
<dbReference type="InterPro" id="IPR021120">
    <property type="entry name" value="KduI/IolB_isomerase"/>
</dbReference>
<name>A0A8J2XJP8_9MICO</name>
<protein>
    <submittedName>
        <fullName evidence="2">5-deoxy-glucuronate isomerase</fullName>
    </submittedName>
</protein>
<evidence type="ECO:0000256" key="1">
    <source>
        <dbReference type="ARBA" id="ARBA00023235"/>
    </source>
</evidence>
<dbReference type="RefSeq" id="WP_188551299.1">
    <property type="nucleotide sequence ID" value="NZ_BMFY01000012.1"/>
</dbReference>
<dbReference type="GO" id="GO:0019310">
    <property type="term" value="P:inositol catabolic process"/>
    <property type="evidence" value="ECO:0007669"/>
    <property type="project" value="InterPro"/>
</dbReference>
<dbReference type="GO" id="GO:0008880">
    <property type="term" value="F:glucuronate isomerase activity"/>
    <property type="evidence" value="ECO:0007669"/>
    <property type="project" value="InterPro"/>
</dbReference>
<keyword evidence="3" id="KW-1185">Reference proteome</keyword>
<dbReference type="InterPro" id="IPR011051">
    <property type="entry name" value="RmlC_Cupin_sf"/>
</dbReference>
<dbReference type="InterPro" id="IPR014710">
    <property type="entry name" value="RmlC-like_jellyroll"/>
</dbReference>
<dbReference type="PANTHER" id="PTHR39193:SF1">
    <property type="entry name" value="5-DEOXY-GLUCURONATE ISOMERASE"/>
    <property type="match status" value="1"/>
</dbReference>
<dbReference type="SUPFAM" id="SSF51182">
    <property type="entry name" value="RmlC-like cupins"/>
    <property type="match status" value="1"/>
</dbReference>
<evidence type="ECO:0000313" key="3">
    <source>
        <dbReference type="Proteomes" id="UP000616114"/>
    </source>
</evidence>
<keyword evidence="1 2" id="KW-0413">Isomerase</keyword>
<reference evidence="2" key="1">
    <citation type="journal article" date="2014" name="Int. J. Syst. Evol. Microbiol.">
        <title>Complete genome sequence of Corynebacterium casei LMG S-19264T (=DSM 44701T), isolated from a smear-ripened cheese.</title>
        <authorList>
            <consortium name="US DOE Joint Genome Institute (JGI-PGF)"/>
            <person name="Walter F."/>
            <person name="Albersmeier A."/>
            <person name="Kalinowski J."/>
            <person name="Ruckert C."/>
        </authorList>
    </citation>
    <scope>NUCLEOTIDE SEQUENCE</scope>
    <source>
        <strain evidence="2">CGMCC 1.12785</strain>
    </source>
</reference>
<dbReference type="NCBIfam" id="TIGR04378">
    <property type="entry name" value="myo_inos_iolB"/>
    <property type="match status" value="1"/>
</dbReference>
<dbReference type="InterPro" id="IPR024203">
    <property type="entry name" value="Deoxy-glucuronate_isom_IolB"/>
</dbReference>
<dbReference type="EMBL" id="BMFY01000012">
    <property type="protein sequence ID" value="GGA21506.1"/>
    <property type="molecule type" value="Genomic_DNA"/>
</dbReference>
<comment type="caution">
    <text evidence="2">The sequence shown here is derived from an EMBL/GenBank/DDBJ whole genome shotgun (WGS) entry which is preliminary data.</text>
</comment>
<organism evidence="2 3">
    <name type="scientific">Sediminivirga luteola</name>
    <dbReference type="NCBI Taxonomy" id="1774748"/>
    <lineage>
        <taxon>Bacteria</taxon>
        <taxon>Bacillati</taxon>
        <taxon>Actinomycetota</taxon>
        <taxon>Actinomycetes</taxon>
        <taxon>Micrococcales</taxon>
        <taxon>Brevibacteriaceae</taxon>
        <taxon>Sediminivirga</taxon>
    </lineage>
</organism>
<accession>A0A8J2XJP8</accession>
<dbReference type="Gene3D" id="2.60.120.10">
    <property type="entry name" value="Jelly Rolls"/>
    <property type="match status" value="2"/>
</dbReference>
<evidence type="ECO:0000313" key="2">
    <source>
        <dbReference type="EMBL" id="GGA21506.1"/>
    </source>
</evidence>
<proteinExistence type="predicted"/>
<gene>
    <name evidence="2" type="ORF">GCM10011333_25690</name>
</gene>
<sequence>MTQWFYRRGELAREGWETLVDARTPGWAHTGLRVGALTEGTVLELPPAQVERIVMPLSGPAHVEYVVDGATREQRLGGRPGVFHGPSDVLYLPSGAAATLRWAGSDARISVSEAVTAERRPARYLPHEDIPVELRGAGTSSRQVQNFGTPAALDAAKIIACEVITPADNWSSYPAHKHDEHLPGHESRLEEIYYFEAAVTRGAGSPAGVEAAPGGADPFGMFATYSSPAGEIDINALARTGDVALIPYGYHGPAAAAPGYDLYYLNVMAGPDEERVWLISDDPAHAWVRGSWEQQSVDPRLPYTATGTGASAV</sequence>
<dbReference type="Pfam" id="PF04962">
    <property type="entry name" value="KduI"/>
    <property type="match status" value="1"/>
</dbReference>
<dbReference type="PIRSF" id="PIRSF036628">
    <property type="entry name" value="IolB"/>
    <property type="match status" value="1"/>
</dbReference>